<proteinExistence type="predicted"/>
<feature type="compositionally biased region" description="Polar residues" evidence="1">
    <location>
        <begin position="541"/>
        <end position="554"/>
    </location>
</feature>
<accession>A0ABR3FKV4</accession>
<evidence type="ECO:0000313" key="3">
    <source>
        <dbReference type="Proteomes" id="UP001465976"/>
    </source>
</evidence>
<feature type="region of interest" description="Disordered" evidence="1">
    <location>
        <begin position="677"/>
        <end position="783"/>
    </location>
</feature>
<dbReference type="PANTHER" id="PTHR48125:SF12">
    <property type="entry name" value="AT HOOK TRANSCRIPTION FACTOR FAMILY-RELATED"/>
    <property type="match status" value="1"/>
</dbReference>
<feature type="compositionally biased region" description="Basic residues" evidence="1">
    <location>
        <begin position="728"/>
        <end position="738"/>
    </location>
</feature>
<dbReference type="Proteomes" id="UP001465976">
    <property type="component" value="Unassembled WGS sequence"/>
</dbReference>
<dbReference type="EMBL" id="JBAHYK010000253">
    <property type="protein sequence ID" value="KAL0576024.1"/>
    <property type="molecule type" value="Genomic_DNA"/>
</dbReference>
<evidence type="ECO:0000256" key="1">
    <source>
        <dbReference type="SAM" id="MobiDB-lite"/>
    </source>
</evidence>
<feature type="compositionally biased region" description="Low complexity" evidence="1">
    <location>
        <begin position="384"/>
        <end position="393"/>
    </location>
</feature>
<feature type="region of interest" description="Disordered" evidence="1">
    <location>
        <begin position="88"/>
        <end position="147"/>
    </location>
</feature>
<name>A0ABR3FKV4_9AGAR</name>
<comment type="caution">
    <text evidence="2">The sequence shown here is derived from an EMBL/GenBank/DDBJ whole genome shotgun (WGS) entry which is preliminary data.</text>
</comment>
<feature type="region of interest" description="Disordered" evidence="1">
    <location>
        <begin position="43"/>
        <end position="74"/>
    </location>
</feature>
<evidence type="ECO:0000313" key="2">
    <source>
        <dbReference type="EMBL" id="KAL0576024.1"/>
    </source>
</evidence>
<feature type="compositionally biased region" description="Polar residues" evidence="1">
    <location>
        <begin position="415"/>
        <end position="424"/>
    </location>
</feature>
<feature type="compositionally biased region" description="Polar residues" evidence="1">
    <location>
        <begin position="122"/>
        <end position="144"/>
    </location>
</feature>
<feature type="compositionally biased region" description="Low complexity" evidence="1">
    <location>
        <begin position="455"/>
        <end position="464"/>
    </location>
</feature>
<gene>
    <name evidence="2" type="ORF">V5O48_005953</name>
</gene>
<keyword evidence="3" id="KW-1185">Reference proteome</keyword>
<sequence>MCVLTQKNSGCLQGLTSRPYRTSRAQIQPTNLRERIAALEQRNNASQNSLAPNSRATSPPPTSTGSAFLTPQTTGGALKDRIAKFEKKGGVPVPRGSFGLGAPPPQENGPAKRRGELYGNRIPSSVKSHVTGPQLSGIGTQITGPSPPSWNEARHSFMMMPSDGKIPGLEYNEDAGDTGGFAPPDSALGQPQELAYVEERPPSVPALSDPPVPARVGMERRVASDSSATRRGIAFAEALEKARQAEAVYDPRQITPQHTGSLSPQHTSTSNRRRSTFGVEEVQSHATPAIVVSPDEQVAEPEGIEEAQDEEALHEPPPSPGFDSILDSYHSEDTSAEADEPPTAPKEEAVTPTESQEPEHAPPTPPVKSCDEPLAQEEAKVAKEPIAAAASTPSSPPPSSEPASTAPLSGDESDSGASTSTIQDTRILKDHDDDDDADLFVKPLKRKSDKDLLIPSTPSKNPTLSPSPSPSPSLSPSPSPTPVSPEPSPDAARDSFLSQTVTVASRPESMAETSSPGHVSFAQKFSPVTSRGVPVYIPASKTPSPSLEAQQAPTQAHAKRKESVSGSESQVESNMSEFGVVESRKPPATAQGHLRGYTEPDPQKALNRASTFSAVVHGKVRETHSRTLPASLKHSSSSTPKKQGSNVLPQEPMSPGLNELAMLMAQSALLESQLLNGEYPDEGQARREAEKRERERQVEEQSRREREKEKQDREKEKDRKEQEGSGLKLKRTTSSKSRKSQDSDGRNRKLSLKRVFGSSKKEKETSVPPVTLEAIPGTPPPNPNGGFAHAFARSKSMEMLSLSLPSSSMDMPTTTTTTMLEPPPLPKPTKAHSIHASGIPCVVHAEDALCIVHRVPTGLFIQQLLLHKERLHDAKQLLCQALPYYHAEVDEVDRWNETKLTDPKQPHAFELNSDTLLLVHRNPDEASKMHMPLRIFLHASYVFHYPSRTCLNPKPPSEEVAAVRFPTLEAFYDSLIDTVYHPPRSFYHLKLVSFLRVYLSYLDLYSISDKGEVFKEPDPQQSPPQAQEQFIPRVLDVIERVRFENRPYLIRRLLFRGMPYLDAANERHELRKLKNPDYQIPDPAYPDMRVLLPYGQPEKPDFLGALDTVFGTRHTGREACHRMALYGSTEPRVPTSSRILNLLP</sequence>
<feature type="compositionally biased region" description="Basic and acidic residues" evidence="1">
    <location>
        <begin position="683"/>
        <end position="723"/>
    </location>
</feature>
<reference evidence="2 3" key="1">
    <citation type="submission" date="2024-02" db="EMBL/GenBank/DDBJ databases">
        <title>A draft genome for the cacao thread blight pathogen Marasmius crinis-equi.</title>
        <authorList>
            <person name="Cohen S.P."/>
            <person name="Baruah I.K."/>
            <person name="Amoako-Attah I."/>
            <person name="Bukari Y."/>
            <person name="Meinhardt L.W."/>
            <person name="Bailey B.A."/>
        </authorList>
    </citation>
    <scope>NUCLEOTIDE SEQUENCE [LARGE SCALE GENOMIC DNA]</scope>
    <source>
        <strain evidence="2 3">GH-76</strain>
    </source>
</reference>
<protein>
    <submittedName>
        <fullName evidence="2">Uncharacterized protein</fullName>
    </submittedName>
</protein>
<dbReference type="PANTHER" id="PTHR48125">
    <property type="entry name" value="LP07818P1"/>
    <property type="match status" value="1"/>
</dbReference>
<feature type="region of interest" description="Disordered" evidence="1">
    <location>
        <begin position="246"/>
        <end position="660"/>
    </location>
</feature>
<feature type="compositionally biased region" description="Acidic residues" evidence="1">
    <location>
        <begin position="297"/>
        <end position="312"/>
    </location>
</feature>
<feature type="compositionally biased region" description="Low complexity" evidence="1">
    <location>
        <begin position="564"/>
        <end position="573"/>
    </location>
</feature>
<feature type="compositionally biased region" description="Polar residues" evidence="1">
    <location>
        <begin position="254"/>
        <end position="270"/>
    </location>
</feature>
<feature type="compositionally biased region" description="Polar residues" evidence="1">
    <location>
        <begin position="633"/>
        <end position="648"/>
    </location>
</feature>
<feature type="compositionally biased region" description="Pro residues" evidence="1">
    <location>
        <begin position="465"/>
        <end position="488"/>
    </location>
</feature>
<organism evidence="2 3">
    <name type="scientific">Marasmius crinis-equi</name>
    <dbReference type="NCBI Taxonomy" id="585013"/>
    <lineage>
        <taxon>Eukaryota</taxon>
        <taxon>Fungi</taxon>
        <taxon>Dikarya</taxon>
        <taxon>Basidiomycota</taxon>
        <taxon>Agaricomycotina</taxon>
        <taxon>Agaricomycetes</taxon>
        <taxon>Agaricomycetidae</taxon>
        <taxon>Agaricales</taxon>
        <taxon>Marasmiineae</taxon>
        <taxon>Marasmiaceae</taxon>
        <taxon>Marasmius</taxon>
    </lineage>
</organism>